<dbReference type="CDD" id="cd03860">
    <property type="entry name" value="M14_CP_A-B_like"/>
    <property type="match status" value="1"/>
</dbReference>
<keyword evidence="8" id="KW-0732">Signal</keyword>
<dbReference type="PANTHER" id="PTHR11705">
    <property type="entry name" value="PROTEASE FAMILY M14 CARBOXYPEPTIDASE A,B"/>
    <property type="match status" value="1"/>
</dbReference>
<dbReference type="InterPro" id="IPR036990">
    <property type="entry name" value="M14A-like_propep"/>
</dbReference>
<dbReference type="Proteomes" id="UP000678499">
    <property type="component" value="Unassembled WGS sequence"/>
</dbReference>
<dbReference type="AlphaFoldDB" id="A0A7R9GCP7"/>
<comment type="cofactor">
    <cofactor evidence="1">
        <name>Zn(2+)</name>
        <dbReference type="ChEBI" id="CHEBI:29105"/>
    </cofactor>
</comment>
<evidence type="ECO:0000259" key="15">
    <source>
        <dbReference type="PROSITE" id="PS52035"/>
    </source>
</evidence>
<dbReference type="SMART" id="SM00631">
    <property type="entry name" value="Zn_pept"/>
    <property type="match status" value="1"/>
</dbReference>
<keyword evidence="6" id="KW-0645">Protease</keyword>
<comment type="function">
    <text evidence="13">Involved in the digestion of the blood meal.</text>
</comment>
<dbReference type="Gene3D" id="3.40.630.10">
    <property type="entry name" value="Zn peptidases"/>
    <property type="match status" value="1"/>
</dbReference>
<evidence type="ECO:0000256" key="1">
    <source>
        <dbReference type="ARBA" id="ARBA00001947"/>
    </source>
</evidence>
<dbReference type="PANTHER" id="PTHR11705:SF91">
    <property type="entry name" value="FI01817P-RELATED"/>
    <property type="match status" value="1"/>
</dbReference>
<evidence type="ECO:0000256" key="4">
    <source>
        <dbReference type="ARBA" id="ARBA00022525"/>
    </source>
</evidence>
<dbReference type="GO" id="GO:0008270">
    <property type="term" value="F:zinc ion binding"/>
    <property type="evidence" value="ECO:0007669"/>
    <property type="project" value="InterPro"/>
</dbReference>
<dbReference type="EMBL" id="OA882966">
    <property type="protein sequence ID" value="CAD7277525.1"/>
    <property type="molecule type" value="Genomic_DNA"/>
</dbReference>
<evidence type="ECO:0000256" key="3">
    <source>
        <dbReference type="ARBA" id="ARBA00005988"/>
    </source>
</evidence>
<evidence type="ECO:0000256" key="2">
    <source>
        <dbReference type="ARBA" id="ARBA00004613"/>
    </source>
</evidence>
<dbReference type="PROSITE" id="PS52035">
    <property type="entry name" value="PEPTIDASE_M14"/>
    <property type="match status" value="1"/>
</dbReference>
<evidence type="ECO:0000256" key="9">
    <source>
        <dbReference type="ARBA" id="ARBA00022801"/>
    </source>
</evidence>
<keyword evidence="12" id="KW-1015">Disulfide bond</keyword>
<proteinExistence type="inferred from homology"/>
<evidence type="ECO:0000256" key="7">
    <source>
        <dbReference type="ARBA" id="ARBA00022723"/>
    </source>
</evidence>
<comment type="similarity">
    <text evidence="3 14">Belongs to the peptidase M14 family.</text>
</comment>
<keyword evidence="4" id="KW-0964">Secreted</keyword>
<dbReference type="FunFam" id="3.40.630.10:FF:000040">
    <property type="entry name" value="zinc carboxypeptidase"/>
    <property type="match status" value="1"/>
</dbReference>
<evidence type="ECO:0000256" key="8">
    <source>
        <dbReference type="ARBA" id="ARBA00022729"/>
    </source>
</evidence>
<dbReference type="Pfam" id="PF02244">
    <property type="entry name" value="Propep_M14"/>
    <property type="match status" value="1"/>
</dbReference>
<feature type="active site" description="Proton donor/acceptor" evidence="14">
    <location>
        <position position="393"/>
    </location>
</feature>
<evidence type="ECO:0000256" key="12">
    <source>
        <dbReference type="ARBA" id="ARBA00023157"/>
    </source>
</evidence>
<keyword evidence="10" id="KW-0862">Zinc</keyword>
<comment type="subcellular location">
    <subcellularLocation>
        <location evidence="2">Secreted</location>
    </subcellularLocation>
</comment>
<evidence type="ECO:0000313" key="17">
    <source>
        <dbReference type="Proteomes" id="UP000678499"/>
    </source>
</evidence>
<reference evidence="16" key="1">
    <citation type="submission" date="2020-11" db="EMBL/GenBank/DDBJ databases">
        <authorList>
            <person name="Tran Van P."/>
        </authorList>
    </citation>
    <scope>NUCLEOTIDE SEQUENCE</scope>
</reference>
<dbReference type="OrthoDB" id="3626597at2759"/>
<evidence type="ECO:0000256" key="5">
    <source>
        <dbReference type="ARBA" id="ARBA00022645"/>
    </source>
</evidence>
<dbReference type="InterPro" id="IPR003146">
    <property type="entry name" value="M14A_act_pep"/>
</dbReference>
<accession>A0A7R9GCP7</accession>
<evidence type="ECO:0000256" key="14">
    <source>
        <dbReference type="PROSITE-ProRule" id="PRU01379"/>
    </source>
</evidence>
<dbReference type="EMBL" id="CAJPEX010000929">
    <property type="protein sequence ID" value="CAG0917677.1"/>
    <property type="molecule type" value="Genomic_DNA"/>
</dbReference>
<dbReference type="Pfam" id="PF00246">
    <property type="entry name" value="Peptidase_M14"/>
    <property type="match status" value="1"/>
</dbReference>
<feature type="domain" description="Peptidase M14" evidence="15">
    <location>
        <begin position="134"/>
        <end position="427"/>
    </location>
</feature>
<keyword evidence="17" id="KW-1185">Reference proteome</keyword>
<keyword evidence="5" id="KW-0121">Carboxypeptidase</keyword>
<keyword evidence="9" id="KW-0378">Hydrolase</keyword>
<dbReference type="GO" id="GO:0005615">
    <property type="term" value="C:extracellular space"/>
    <property type="evidence" value="ECO:0007669"/>
    <property type="project" value="TreeGrafter"/>
</dbReference>
<organism evidence="16">
    <name type="scientific">Notodromas monacha</name>
    <dbReference type="NCBI Taxonomy" id="399045"/>
    <lineage>
        <taxon>Eukaryota</taxon>
        <taxon>Metazoa</taxon>
        <taxon>Ecdysozoa</taxon>
        <taxon>Arthropoda</taxon>
        <taxon>Crustacea</taxon>
        <taxon>Oligostraca</taxon>
        <taxon>Ostracoda</taxon>
        <taxon>Podocopa</taxon>
        <taxon>Podocopida</taxon>
        <taxon>Cypridocopina</taxon>
        <taxon>Cypridoidea</taxon>
        <taxon>Cyprididae</taxon>
        <taxon>Notodromas</taxon>
    </lineage>
</organism>
<dbReference type="SUPFAM" id="SSF54897">
    <property type="entry name" value="Protease propeptides/inhibitors"/>
    <property type="match status" value="1"/>
</dbReference>
<sequence length="429" mass="48813">MFFRSLLVRSSIMKIGTKQLRNFKVLFLLAVAFTMMEAKQKSYKGYSIIRALPRNDQDIKYLADFRSTTTEYVFLQDGISRESVDILSPPIYNIFLKAKLSWAGIPHKVLMSNVQKIIDKAPTTEPGGTMGWTSYHRLQDIFDWMDELAAANTFVKIEIIGQSHEGRDLKVLKINTANSPVKFWIDGGIHAREWITPATVTYIINEMVNNYEANKDIVDAYQWHFLPVHNPDGYEYSHTNDRLWRKTRQNHNSPSGCIGADPNRNWDFHWMEPGASGNKCSEIYAGPSPFSEPCARLVADYILRLNQDKSLLAFVTIHSYSQLWMTPFGYNETYPENYADMERVGRKGMDALTASYGTVYQFGITSTTIYITSGSSSDWAYGVAKVPYVYALELRDTGELGFLLPEDQIIPTAKETWFGIKAAAKEILA</sequence>
<evidence type="ECO:0000256" key="11">
    <source>
        <dbReference type="ARBA" id="ARBA00023049"/>
    </source>
</evidence>
<dbReference type="GO" id="GO:0004181">
    <property type="term" value="F:metallocarboxypeptidase activity"/>
    <property type="evidence" value="ECO:0007669"/>
    <property type="project" value="InterPro"/>
</dbReference>
<protein>
    <recommendedName>
        <fullName evidence="15">Peptidase M14 domain-containing protein</fullName>
    </recommendedName>
</protein>
<dbReference type="InterPro" id="IPR000834">
    <property type="entry name" value="Peptidase_M14"/>
</dbReference>
<name>A0A7R9GCP7_9CRUS</name>
<keyword evidence="7" id="KW-0479">Metal-binding</keyword>
<dbReference type="PRINTS" id="PR00765">
    <property type="entry name" value="CRBOXYPTASEA"/>
</dbReference>
<evidence type="ECO:0000256" key="13">
    <source>
        <dbReference type="ARBA" id="ARBA00057299"/>
    </source>
</evidence>
<dbReference type="GO" id="GO:0006508">
    <property type="term" value="P:proteolysis"/>
    <property type="evidence" value="ECO:0007669"/>
    <property type="project" value="UniProtKB-KW"/>
</dbReference>
<evidence type="ECO:0000256" key="6">
    <source>
        <dbReference type="ARBA" id="ARBA00022670"/>
    </source>
</evidence>
<gene>
    <name evidence="16" type="ORF">NMOB1V02_LOCUS5256</name>
</gene>
<evidence type="ECO:0000313" key="16">
    <source>
        <dbReference type="EMBL" id="CAD7277525.1"/>
    </source>
</evidence>
<dbReference type="SUPFAM" id="SSF53187">
    <property type="entry name" value="Zn-dependent exopeptidases"/>
    <property type="match status" value="1"/>
</dbReference>
<keyword evidence="11" id="KW-0482">Metalloprotease</keyword>
<evidence type="ECO:0000256" key="10">
    <source>
        <dbReference type="ARBA" id="ARBA00022833"/>
    </source>
</evidence>
<dbReference type="Gene3D" id="3.30.70.340">
    <property type="entry name" value="Metallocarboxypeptidase-like"/>
    <property type="match status" value="1"/>
</dbReference>